<dbReference type="InterPro" id="IPR013087">
    <property type="entry name" value="Znf_C2H2_type"/>
</dbReference>
<dbReference type="AlphaFoldDB" id="A0A7C8QQ93"/>
<proteinExistence type="predicted"/>
<dbReference type="EMBL" id="WIWS01000030">
    <property type="protein sequence ID" value="KAF3221104.1"/>
    <property type="molecule type" value="Genomic_DNA"/>
</dbReference>
<evidence type="ECO:0000313" key="2">
    <source>
        <dbReference type="EMBL" id="KAF3221104.1"/>
    </source>
</evidence>
<organism evidence="2 3">
    <name type="scientific">Orbilia oligospora</name>
    <name type="common">Nematode-trapping fungus</name>
    <name type="synonym">Arthrobotrys oligospora</name>
    <dbReference type="NCBI Taxonomy" id="2813651"/>
    <lineage>
        <taxon>Eukaryota</taxon>
        <taxon>Fungi</taxon>
        <taxon>Dikarya</taxon>
        <taxon>Ascomycota</taxon>
        <taxon>Pezizomycotina</taxon>
        <taxon>Orbiliomycetes</taxon>
        <taxon>Orbiliales</taxon>
        <taxon>Orbiliaceae</taxon>
        <taxon>Orbilia</taxon>
    </lineage>
</organism>
<dbReference type="Proteomes" id="UP000472727">
    <property type="component" value="Unassembled WGS sequence"/>
</dbReference>
<name>A0A7C8QQ93_ORBOL</name>
<protein>
    <recommendedName>
        <fullName evidence="1">C2H2-type domain-containing protein</fullName>
    </recommendedName>
</protein>
<sequence>MDPQEVVELARIRHNFACGMVGLMSKGKSPENVLLDLLISHPIEGSVLDIRQCLNLLSEFKQFALQKYGNSPKNPTRITFQIQKHLPEGTPTINEIQYLANVGQHKSTNAMSPIEKMPFLMGIASVAVNIADRLRSYSVTKFDRHRWIVTYLNFAAVTFGPPTNYQLFHLRPVSNTPKELPQSYACQQALYLNPSTHLQWHANEFNQLGTSAQCVMCGLQLKSRYHLHTHWLSTHGGHPEFQKYWPTICCYCNIAIPYQGYEYHQQFCFGYGGLGLADLFGNSYSSFLNVLFRDDLPPLPPASILEQLECAADIFQKGLGAWSSTFLNDERLLFILGSFNIRMLSGAPADDINSVVYDKVHKQLVHLADYFLNKCSISQRPANISPLAVWTGLPGLVRDLVRRGQLDGPDALVCFQRYKVVLLRNFLVILAPRTVI</sequence>
<dbReference type="PROSITE" id="PS00028">
    <property type="entry name" value="ZINC_FINGER_C2H2_1"/>
    <property type="match status" value="1"/>
</dbReference>
<gene>
    <name evidence="2" type="ORF">TWF106_006429</name>
</gene>
<comment type="caution">
    <text evidence="2">The sequence shown here is derived from an EMBL/GenBank/DDBJ whole genome shotgun (WGS) entry which is preliminary data.</text>
</comment>
<evidence type="ECO:0000313" key="3">
    <source>
        <dbReference type="Proteomes" id="UP000472727"/>
    </source>
</evidence>
<feature type="domain" description="C2H2-type" evidence="1">
    <location>
        <begin position="214"/>
        <end position="235"/>
    </location>
</feature>
<accession>A0A7C8QQ93</accession>
<reference evidence="2 3" key="1">
    <citation type="submission" date="2019-06" db="EMBL/GenBank/DDBJ databases">
        <authorList>
            <person name="Palmer J.M."/>
        </authorList>
    </citation>
    <scope>NUCLEOTIDE SEQUENCE [LARGE SCALE GENOMIC DNA]</scope>
    <source>
        <strain evidence="2 3">TWF106</strain>
    </source>
</reference>
<evidence type="ECO:0000259" key="1">
    <source>
        <dbReference type="PROSITE" id="PS00028"/>
    </source>
</evidence>